<dbReference type="Proteomes" id="UP001500994">
    <property type="component" value="Unassembled WGS sequence"/>
</dbReference>
<sequence length="54" mass="6232">MPHHVHFPRLRWALRHPAQAVDRQGIPPWLAAVVILVTGPVFGWLVTVYLSIRR</sequence>
<evidence type="ECO:0000313" key="2">
    <source>
        <dbReference type="EMBL" id="GAA2694093.1"/>
    </source>
</evidence>
<keyword evidence="1" id="KW-0472">Membrane</keyword>
<keyword evidence="3" id="KW-1185">Reference proteome</keyword>
<accession>A0ABN3T6W2</accession>
<name>A0ABN3T6W2_9ACTN</name>
<reference evidence="2 3" key="1">
    <citation type="journal article" date="2019" name="Int. J. Syst. Evol. Microbiol.">
        <title>The Global Catalogue of Microorganisms (GCM) 10K type strain sequencing project: providing services to taxonomists for standard genome sequencing and annotation.</title>
        <authorList>
            <consortium name="The Broad Institute Genomics Platform"/>
            <consortium name="The Broad Institute Genome Sequencing Center for Infectious Disease"/>
            <person name="Wu L."/>
            <person name="Ma J."/>
        </authorList>
    </citation>
    <scope>NUCLEOTIDE SEQUENCE [LARGE SCALE GENOMIC DNA]</scope>
    <source>
        <strain evidence="2 3">JCM 16374</strain>
    </source>
</reference>
<feature type="transmembrane region" description="Helical" evidence="1">
    <location>
        <begin position="29"/>
        <end position="52"/>
    </location>
</feature>
<gene>
    <name evidence="2" type="ORF">GCM10009864_81090</name>
</gene>
<dbReference type="RefSeq" id="WP_344585041.1">
    <property type="nucleotide sequence ID" value="NZ_BAAARK010000071.1"/>
</dbReference>
<proteinExistence type="predicted"/>
<organism evidence="2 3">
    <name type="scientific">Streptomyces lunalinharesii</name>
    <dbReference type="NCBI Taxonomy" id="333384"/>
    <lineage>
        <taxon>Bacteria</taxon>
        <taxon>Bacillati</taxon>
        <taxon>Actinomycetota</taxon>
        <taxon>Actinomycetes</taxon>
        <taxon>Kitasatosporales</taxon>
        <taxon>Streptomycetaceae</taxon>
        <taxon>Streptomyces</taxon>
    </lineage>
</organism>
<evidence type="ECO:0000313" key="3">
    <source>
        <dbReference type="Proteomes" id="UP001500994"/>
    </source>
</evidence>
<dbReference type="EMBL" id="BAAARK010000071">
    <property type="protein sequence ID" value="GAA2694093.1"/>
    <property type="molecule type" value="Genomic_DNA"/>
</dbReference>
<comment type="caution">
    <text evidence="2">The sequence shown here is derived from an EMBL/GenBank/DDBJ whole genome shotgun (WGS) entry which is preliminary data.</text>
</comment>
<keyword evidence="1" id="KW-1133">Transmembrane helix</keyword>
<keyword evidence="1" id="KW-0812">Transmembrane</keyword>
<protein>
    <submittedName>
        <fullName evidence="2">Uncharacterized protein</fullName>
    </submittedName>
</protein>
<evidence type="ECO:0000256" key="1">
    <source>
        <dbReference type="SAM" id="Phobius"/>
    </source>
</evidence>